<keyword evidence="4 8" id="KW-0378">Hydrolase</keyword>
<dbReference type="Gene3D" id="3.20.20.80">
    <property type="entry name" value="Glycosidases"/>
    <property type="match status" value="1"/>
</dbReference>
<dbReference type="GO" id="GO:0005975">
    <property type="term" value="P:carbohydrate metabolic process"/>
    <property type="evidence" value="ECO:0007669"/>
    <property type="project" value="InterPro"/>
</dbReference>
<feature type="domain" description="Glycoside hydrolase family 20 catalytic" evidence="11">
    <location>
        <begin position="146"/>
        <end position="482"/>
    </location>
</feature>
<evidence type="ECO:0000256" key="10">
    <source>
        <dbReference type="PIRSR" id="PIRSR001093-2"/>
    </source>
</evidence>
<feature type="domain" description="Beta-hexosaminidase eukaryotic type N-terminal" evidence="12">
    <location>
        <begin position="6"/>
        <end position="124"/>
    </location>
</feature>
<dbReference type="SUPFAM" id="SSF55545">
    <property type="entry name" value="beta-N-acetylhexosaminidase-like domain"/>
    <property type="match status" value="1"/>
</dbReference>
<evidence type="ECO:0000256" key="7">
    <source>
        <dbReference type="ARBA" id="ARBA00053719"/>
    </source>
</evidence>
<dbReference type="Pfam" id="PF14845">
    <property type="entry name" value="Glycohydro_20b2"/>
    <property type="match status" value="1"/>
</dbReference>
<feature type="active site" description="Proton donor" evidence="9">
    <location>
        <position position="303"/>
    </location>
</feature>
<comment type="catalytic activity">
    <reaction evidence="1 8">
        <text>Hydrolysis of terminal non-reducing N-acetyl-D-hexosamine residues in N-acetyl-beta-D-hexosaminides.</text>
        <dbReference type="EC" id="3.2.1.52"/>
    </reaction>
</comment>
<dbReference type="InterPro" id="IPR029018">
    <property type="entry name" value="Hex-like_dom2"/>
</dbReference>
<dbReference type="PRINTS" id="PR00738">
    <property type="entry name" value="GLHYDRLASE20"/>
</dbReference>
<sequence>MTRGEVWPLPWNVTTFNNFTHSVNPGTFRFTSTLVNCDILQQALQRYRKWAFPGYTSTQEVSKTSKIYLAQIDVQVVKGCDNGYPQMGMDESYTLQFNPTSTTAILKANEVWGALRGLESFSQLIFKDSEGNWNVRTTTISDKPRFPHRGILLDCSRHYLSVGIIKRNLDLMAMNKMNVFHWHLTDIESFPYVSTKFPDLSAKGAFTPKHVYTPTQIKSVIDYARLRGIRVVAEFDTPGHVSSWEAGKPGILATCYDDKGKNDTIYPTLLDPTKDENLQFLQQFFDEALNLFPDNYMHFGGDETDQYQLPCWVNNPTIGKWMQDQGMGKNNTALLHYYLSKLVQMVENSRPNASMIFWQEVLDQNVAPSNAIAHVWTGEDYQDSMQEMDHVTKNGHFAIYSSCWYINLIKYGAVWGYVDKNDLHDRGMYYQCNPTDFNGTDAQKELVLGGEACLWGEFVDGTNIISRLWPNAGATAERLWSDLAQTKSVDAAWPRLHEHQCRMMARGYEVQPANGPSFCPDFWDPYPSLD</sequence>
<dbReference type="InterPro" id="IPR017853">
    <property type="entry name" value="GH"/>
</dbReference>
<keyword evidence="10" id="KW-1015">Disulfide bond</keyword>
<evidence type="ECO:0000256" key="4">
    <source>
        <dbReference type="ARBA" id="ARBA00022801"/>
    </source>
</evidence>
<dbReference type="AlphaFoldDB" id="A0A914DWJ8"/>
<keyword evidence="13" id="KW-1185">Reference proteome</keyword>
<dbReference type="SUPFAM" id="SSF51445">
    <property type="entry name" value="(Trans)glycosidases"/>
    <property type="match status" value="1"/>
</dbReference>
<evidence type="ECO:0000313" key="14">
    <source>
        <dbReference type="WBParaSite" id="ACRNAN_scaffold4531.g8350.t1"/>
    </source>
</evidence>
<organism evidence="13 14">
    <name type="scientific">Acrobeloides nanus</name>
    <dbReference type="NCBI Taxonomy" id="290746"/>
    <lineage>
        <taxon>Eukaryota</taxon>
        <taxon>Metazoa</taxon>
        <taxon>Ecdysozoa</taxon>
        <taxon>Nematoda</taxon>
        <taxon>Chromadorea</taxon>
        <taxon>Rhabditida</taxon>
        <taxon>Tylenchina</taxon>
        <taxon>Cephalobomorpha</taxon>
        <taxon>Cephaloboidea</taxon>
        <taxon>Cephalobidae</taxon>
        <taxon>Acrobeloides</taxon>
    </lineage>
</organism>
<evidence type="ECO:0000256" key="8">
    <source>
        <dbReference type="PIRNR" id="PIRNR001093"/>
    </source>
</evidence>
<evidence type="ECO:0000256" key="3">
    <source>
        <dbReference type="ARBA" id="ARBA00022729"/>
    </source>
</evidence>
<dbReference type="GO" id="GO:0016020">
    <property type="term" value="C:membrane"/>
    <property type="evidence" value="ECO:0007669"/>
    <property type="project" value="TreeGrafter"/>
</dbReference>
<proteinExistence type="inferred from homology"/>
<dbReference type="InterPro" id="IPR029019">
    <property type="entry name" value="HEX_eukaryotic_N"/>
</dbReference>
<accession>A0A914DWJ8</accession>
<dbReference type="PANTHER" id="PTHR22600:SF21">
    <property type="entry name" value="BETA-HEXOSAMINIDASE A"/>
    <property type="match status" value="1"/>
</dbReference>
<dbReference type="Proteomes" id="UP000887540">
    <property type="component" value="Unplaced"/>
</dbReference>
<feature type="disulfide bond" evidence="10">
    <location>
        <begin position="501"/>
        <end position="519"/>
    </location>
</feature>
<dbReference type="EC" id="3.2.1.52" evidence="8"/>
<evidence type="ECO:0000259" key="12">
    <source>
        <dbReference type="Pfam" id="PF14845"/>
    </source>
</evidence>
<dbReference type="InterPro" id="IPR025705">
    <property type="entry name" value="Beta_hexosaminidase_sua/sub"/>
</dbReference>
<comment type="similarity">
    <text evidence="2 8">Belongs to the glycosyl hydrolase 20 family.</text>
</comment>
<evidence type="ECO:0000256" key="5">
    <source>
        <dbReference type="ARBA" id="ARBA00023180"/>
    </source>
</evidence>
<name>A0A914DWJ8_9BILA</name>
<keyword evidence="3" id="KW-0732">Signal</keyword>
<dbReference type="PIRSF" id="PIRSF001093">
    <property type="entry name" value="B-hxosamndse_ab_euk"/>
    <property type="match status" value="1"/>
</dbReference>
<dbReference type="GO" id="GO:0005764">
    <property type="term" value="C:lysosome"/>
    <property type="evidence" value="ECO:0007669"/>
    <property type="project" value="TreeGrafter"/>
</dbReference>
<evidence type="ECO:0000256" key="9">
    <source>
        <dbReference type="PIRSR" id="PIRSR001093-1"/>
    </source>
</evidence>
<dbReference type="GO" id="GO:0004563">
    <property type="term" value="F:beta-N-acetylhexosaminidase activity"/>
    <property type="evidence" value="ECO:0007669"/>
    <property type="project" value="UniProtKB-EC"/>
</dbReference>
<feature type="disulfide bond" evidence="10">
    <location>
        <begin position="37"/>
        <end position="80"/>
    </location>
</feature>
<dbReference type="FunFam" id="3.20.20.80:FF:000063">
    <property type="entry name" value="Beta-hexosaminidase"/>
    <property type="match status" value="1"/>
</dbReference>
<dbReference type="PANTHER" id="PTHR22600">
    <property type="entry name" value="BETA-HEXOSAMINIDASE"/>
    <property type="match status" value="1"/>
</dbReference>
<evidence type="ECO:0000256" key="6">
    <source>
        <dbReference type="ARBA" id="ARBA00023295"/>
    </source>
</evidence>
<evidence type="ECO:0000256" key="2">
    <source>
        <dbReference type="ARBA" id="ARBA00006285"/>
    </source>
</evidence>
<feature type="disulfide bond" evidence="10">
    <location>
        <begin position="255"/>
        <end position="311"/>
    </location>
</feature>
<dbReference type="Gene3D" id="3.30.379.10">
    <property type="entry name" value="Chitobiase/beta-hexosaminidase domain 2-like"/>
    <property type="match status" value="1"/>
</dbReference>
<dbReference type="WBParaSite" id="ACRNAN_scaffold4531.g8350.t1">
    <property type="protein sequence ID" value="ACRNAN_scaffold4531.g8350.t1"/>
    <property type="gene ID" value="ACRNAN_scaffold4531.g8350"/>
</dbReference>
<protein>
    <recommendedName>
        <fullName evidence="8">Beta-hexosaminidase</fullName>
        <ecNumber evidence="8">3.2.1.52</ecNumber>
    </recommendedName>
</protein>
<dbReference type="GO" id="GO:0030203">
    <property type="term" value="P:glycosaminoglycan metabolic process"/>
    <property type="evidence" value="ECO:0007669"/>
    <property type="project" value="TreeGrafter"/>
</dbReference>
<dbReference type="InterPro" id="IPR015883">
    <property type="entry name" value="Glyco_hydro_20_cat"/>
</dbReference>
<evidence type="ECO:0000259" key="11">
    <source>
        <dbReference type="Pfam" id="PF00728"/>
    </source>
</evidence>
<evidence type="ECO:0000313" key="13">
    <source>
        <dbReference type="Proteomes" id="UP000887540"/>
    </source>
</evidence>
<reference evidence="14" key="1">
    <citation type="submission" date="2022-11" db="UniProtKB">
        <authorList>
            <consortium name="WormBaseParasite"/>
        </authorList>
    </citation>
    <scope>IDENTIFICATION</scope>
</reference>
<dbReference type="GO" id="GO:0006689">
    <property type="term" value="P:ganglioside catabolic process"/>
    <property type="evidence" value="ECO:0007669"/>
    <property type="project" value="TreeGrafter"/>
</dbReference>
<evidence type="ECO:0000256" key="1">
    <source>
        <dbReference type="ARBA" id="ARBA00001231"/>
    </source>
</evidence>
<dbReference type="Pfam" id="PF00728">
    <property type="entry name" value="Glyco_hydro_20"/>
    <property type="match status" value="1"/>
</dbReference>
<comment type="function">
    <text evidence="7">Responsible for the degradation of GM2 gangliosides, and a variety of other molecules containing terminal N-acetyl hexosamines. Degrades chitotriose.</text>
</comment>
<keyword evidence="6 8" id="KW-0326">Glycosidase</keyword>
<keyword evidence="5" id="KW-0325">Glycoprotein</keyword>